<dbReference type="InterPro" id="IPR050832">
    <property type="entry name" value="Bact_Acetyltransf"/>
</dbReference>
<dbReference type="EMBL" id="JBHRWO010000022">
    <property type="protein sequence ID" value="MFC3495985.1"/>
    <property type="molecule type" value="Genomic_DNA"/>
</dbReference>
<dbReference type="Proteomes" id="UP001595712">
    <property type="component" value="Unassembled WGS sequence"/>
</dbReference>
<sequence>MSDIDILPIDPLDADLVGAWITMQNAVIAHDRPGDAPYSPAHQRLRLLLYPASVDVERYVARVEGKVVGGFELVLFLKDNQHLASFELEVHPDHRRRGIGTRLLEFLEQRVAELGRDTLLSGVAETVDDAPAMDHAGREFAKARGYASVDNEIHRRNDLFAVEDDDLARLYVDAWDKAAGYELIQWVNHAPDDIVEGIAAMRARMYTDPPMGEELDIRPAVFDVERVRDEERVRADRGELQLAAAVRHVESGEVAGLTDILVFPGSEDHAGQNDTIVDPAHRGKRLGTILKIANQRLLREYRPKLRYVHTWNAEVNTHMIAINEAVGYRRLCRDIDVQKKLS</sequence>
<dbReference type="RefSeq" id="WP_387980976.1">
    <property type="nucleotide sequence ID" value="NZ_JBHRWO010000022.1"/>
</dbReference>
<keyword evidence="1 4" id="KW-0808">Transferase</keyword>
<evidence type="ECO:0000256" key="1">
    <source>
        <dbReference type="ARBA" id="ARBA00022679"/>
    </source>
</evidence>
<evidence type="ECO:0000313" key="4">
    <source>
        <dbReference type="EMBL" id="MFC3495985.1"/>
    </source>
</evidence>
<protein>
    <submittedName>
        <fullName evidence="4">GNAT family N-acetyltransferase</fullName>
        <ecNumber evidence="4">2.3.1.-</ecNumber>
    </submittedName>
</protein>
<gene>
    <name evidence="4" type="ORF">ACFO8M_26190</name>
</gene>
<feature type="domain" description="N-acetyltransferase" evidence="3">
    <location>
        <begin position="4"/>
        <end position="169"/>
    </location>
</feature>
<keyword evidence="5" id="KW-1185">Reference proteome</keyword>
<dbReference type="SUPFAM" id="SSF55729">
    <property type="entry name" value="Acyl-CoA N-acyltransferases (Nat)"/>
    <property type="match status" value="2"/>
</dbReference>
<dbReference type="Pfam" id="PF00583">
    <property type="entry name" value="Acetyltransf_1"/>
    <property type="match status" value="1"/>
</dbReference>
<dbReference type="CDD" id="cd04301">
    <property type="entry name" value="NAT_SF"/>
    <property type="match status" value="1"/>
</dbReference>
<dbReference type="EC" id="2.3.1.-" evidence="4"/>
<accession>A0ABV7Q5A1</accession>
<dbReference type="GO" id="GO:0016746">
    <property type="term" value="F:acyltransferase activity"/>
    <property type="evidence" value="ECO:0007669"/>
    <property type="project" value="UniProtKB-KW"/>
</dbReference>
<comment type="caution">
    <text evidence="4">The sequence shown here is derived from an EMBL/GenBank/DDBJ whole genome shotgun (WGS) entry which is preliminary data.</text>
</comment>
<dbReference type="PROSITE" id="PS51186">
    <property type="entry name" value="GNAT"/>
    <property type="match status" value="1"/>
</dbReference>
<proteinExistence type="predicted"/>
<name>A0ABV7Q5A1_9ACTN</name>
<dbReference type="Gene3D" id="3.40.630.30">
    <property type="match status" value="1"/>
</dbReference>
<evidence type="ECO:0000313" key="5">
    <source>
        <dbReference type="Proteomes" id="UP001595712"/>
    </source>
</evidence>
<evidence type="ECO:0000256" key="2">
    <source>
        <dbReference type="ARBA" id="ARBA00023315"/>
    </source>
</evidence>
<dbReference type="InterPro" id="IPR016181">
    <property type="entry name" value="Acyl_CoA_acyltransferase"/>
</dbReference>
<organism evidence="4 5">
    <name type="scientific">Glycomyces rhizosphaerae</name>
    <dbReference type="NCBI Taxonomy" id="2054422"/>
    <lineage>
        <taxon>Bacteria</taxon>
        <taxon>Bacillati</taxon>
        <taxon>Actinomycetota</taxon>
        <taxon>Actinomycetes</taxon>
        <taxon>Glycomycetales</taxon>
        <taxon>Glycomycetaceae</taxon>
        <taxon>Glycomyces</taxon>
    </lineage>
</organism>
<dbReference type="PANTHER" id="PTHR43877">
    <property type="entry name" value="AMINOALKYLPHOSPHONATE N-ACETYLTRANSFERASE-RELATED-RELATED"/>
    <property type="match status" value="1"/>
</dbReference>
<dbReference type="InterPro" id="IPR000182">
    <property type="entry name" value="GNAT_dom"/>
</dbReference>
<evidence type="ECO:0000259" key="3">
    <source>
        <dbReference type="PROSITE" id="PS51186"/>
    </source>
</evidence>
<reference evidence="5" key="1">
    <citation type="journal article" date="2019" name="Int. J. Syst. Evol. Microbiol.">
        <title>The Global Catalogue of Microorganisms (GCM) 10K type strain sequencing project: providing services to taxonomists for standard genome sequencing and annotation.</title>
        <authorList>
            <consortium name="The Broad Institute Genomics Platform"/>
            <consortium name="The Broad Institute Genome Sequencing Center for Infectious Disease"/>
            <person name="Wu L."/>
            <person name="Ma J."/>
        </authorList>
    </citation>
    <scope>NUCLEOTIDE SEQUENCE [LARGE SCALE GENOMIC DNA]</scope>
    <source>
        <strain evidence="5">CGMCC 4.7396</strain>
    </source>
</reference>
<keyword evidence="2 4" id="KW-0012">Acyltransferase</keyword>